<dbReference type="KEGG" id="mev:Metev_0154"/>
<proteinExistence type="predicted"/>
<dbReference type="EMBL" id="CP002069">
    <property type="protein sequence ID" value="ADI73085.1"/>
    <property type="molecule type" value="Genomic_DNA"/>
</dbReference>
<name>D7E663_METEZ</name>
<dbReference type="HOGENOM" id="CLU_518402_0_0_2"/>
<dbReference type="GeneID" id="9345765"/>
<keyword evidence="2" id="KW-1185">Reference proteome</keyword>
<dbReference type="STRING" id="644295.Metev_0154"/>
<reference evidence="1 2" key="1">
    <citation type="submission" date="2010-06" db="EMBL/GenBank/DDBJ databases">
        <title>Complete sequence chromosome of Methanohalobium evestigatum Z-7303.</title>
        <authorList>
            <consortium name="US DOE Joint Genome Institute"/>
            <person name="Lucas S."/>
            <person name="Copeland A."/>
            <person name="Lapidus A."/>
            <person name="Cheng J.-F."/>
            <person name="Bruce D."/>
            <person name="Goodwin L."/>
            <person name="Pitluck S."/>
            <person name="Saunders E."/>
            <person name="Detter J.C."/>
            <person name="Han C."/>
            <person name="Tapia R."/>
            <person name="Land M."/>
            <person name="Hauser L."/>
            <person name="Kyrpides N."/>
            <person name="Mikhailova N."/>
            <person name="Sieprawska-Lupa M."/>
            <person name="Whitman W.B."/>
            <person name="Anderson I."/>
            <person name="Woyke T."/>
        </authorList>
    </citation>
    <scope>NUCLEOTIDE SEQUENCE [LARGE SCALE GENOMIC DNA]</scope>
    <source>
        <strain evidence="2">ATCC BAA-1072 / DSM 3721 / NBRC 107634 / OCM 161 / Z-7303</strain>
    </source>
</reference>
<protein>
    <submittedName>
        <fullName evidence="1">Uncharacterized protein</fullName>
    </submittedName>
</protein>
<sequence>MHNDYRLTAKELQVLKHFVLNESNNIDDVHFEYRSFYSYPGRIENDINSWSNIKVSRVHAKEICEKFIVMNLLAFEDVSESKRYYFLKPGIETLRNVIHLFYRNLDDKEYFTLFRQSYIQSKINDKLVIYELNKRGITFRKKLDIIDWPEDEAKELLQKNPELSSISFEKYMQKKLGAKDKFGKQLKGPHDIKFDIKFPVLDISNKNMIHNINDIEHFNKDLFSIYPDLKQYPSAIYNHYQAKQENYLILPILLFIKVSHNALKYFLCDEWPSDKTEFFWYADDSLDHKFLFFMNDLMVLSFKDMAFNKGSAGMLLINNACFNGILTLINGEEENKLCFFELHNDFRKYYFDSILYQPGGLRPMDIGITINNKLYIYKINSIIDNFKLKSSNVSHAKDELSDMILNYLKNDNNPIIKTIKSYLPNQLNNAINYCDTSNISRTAKTMIKRAIENELRWVLIKEDWNHLSYNDLSETSIKKLSDYRSVLEANKEHMDSGIDTVPYKLDAGGSIFHDVFGEDHPFFEN</sequence>
<dbReference type="Proteomes" id="UP000000391">
    <property type="component" value="Chromosome"/>
</dbReference>
<gene>
    <name evidence="1" type="ordered locus">Metev_0154</name>
</gene>
<evidence type="ECO:0000313" key="1">
    <source>
        <dbReference type="EMBL" id="ADI73085.1"/>
    </source>
</evidence>
<dbReference type="RefSeq" id="WP_013193653.1">
    <property type="nucleotide sequence ID" value="NC_014253.1"/>
</dbReference>
<dbReference type="AlphaFoldDB" id="D7E663"/>
<evidence type="ECO:0000313" key="2">
    <source>
        <dbReference type="Proteomes" id="UP000000391"/>
    </source>
</evidence>
<accession>D7E663</accession>
<organism evidence="1 2">
    <name type="scientific">Methanohalobium evestigatum (strain ATCC BAA-1072 / DSM 3721 / NBRC 107634 / OCM 161 / Z-7303)</name>
    <dbReference type="NCBI Taxonomy" id="644295"/>
    <lineage>
        <taxon>Archaea</taxon>
        <taxon>Methanobacteriati</taxon>
        <taxon>Methanobacteriota</taxon>
        <taxon>Stenosarchaea group</taxon>
        <taxon>Methanomicrobia</taxon>
        <taxon>Methanosarcinales</taxon>
        <taxon>Methanosarcinaceae</taxon>
        <taxon>Methanohalobium</taxon>
    </lineage>
</organism>